<protein>
    <recommendedName>
        <fullName evidence="1">NAD-dependent epimerase/dehydratase domain-containing protein</fullName>
    </recommendedName>
</protein>
<dbReference type="EMBL" id="JAVHJO010000001">
    <property type="protein sequence ID" value="KAK6544057.1"/>
    <property type="molecule type" value="Genomic_DNA"/>
</dbReference>
<dbReference type="GO" id="GO:0004029">
    <property type="term" value="F:aldehyde dehydrogenase (NAD+) activity"/>
    <property type="evidence" value="ECO:0007669"/>
    <property type="project" value="TreeGrafter"/>
</dbReference>
<dbReference type="Pfam" id="PF01370">
    <property type="entry name" value="Epimerase"/>
    <property type="match status" value="1"/>
</dbReference>
<feature type="domain" description="NAD-dependent epimerase/dehydratase" evidence="1">
    <location>
        <begin position="6"/>
        <end position="229"/>
    </location>
</feature>
<evidence type="ECO:0000313" key="2">
    <source>
        <dbReference type="EMBL" id="KAK6544057.1"/>
    </source>
</evidence>
<dbReference type="Proteomes" id="UP001365542">
    <property type="component" value="Unassembled WGS sequence"/>
</dbReference>
<dbReference type="PANTHER" id="PTHR48079">
    <property type="entry name" value="PROTEIN YEEZ"/>
    <property type="match status" value="1"/>
</dbReference>
<dbReference type="PANTHER" id="PTHR48079:SF6">
    <property type="entry name" value="NAD(P)-BINDING DOMAIN-CONTAINING PROTEIN-RELATED"/>
    <property type="match status" value="1"/>
</dbReference>
<name>A0AAV9XSZ4_9PEZI</name>
<gene>
    <name evidence="2" type="ORF">TWF694_000770</name>
</gene>
<dbReference type="AlphaFoldDB" id="A0AAV9XSZ4"/>
<reference evidence="2 3" key="1">
    <citation type="submission" date="2019-10" db="EMBL/GenBank/DDBJ databases">
        <authorList>
            <person name="Palmer J.M."/>
        </authorList>
    </citation>
    <scope>NUCLEOTIDE SEQUENCE [LARGE SCALE GENOMIC DNA]</scope>
    <source>
        <strain evidence="2 3">TWF694</strain>
    </source>
</reference>
<evidence type="ECO:0000313" key="3">
    <source>
        <dbReference type="Proteomes" id="UP001365542"/>
    </source>
</evidence>
<keyword evidence="3" id="KW-1185">Reference proteome</keyword>
<accession>A0AAV9XSZ4</accession>
<dbReference type="InterPro" id="IPR036291">
    <property type="entry name" value="NAD(P)-bd_dom_sf"/>
</dbReference>
<dbReference type="Gene3D" id="3.40.50.720">
    <property type="entry name" value="NAD(P)-binding Rossmann-like Domain"/>
    <property type="match status" value="1"/>
</dbReference>
<dbReference type="GO" id="GO:0005737">
    <property type="term" value="C:cytoplasm"/>
    <property type="evidence" value="ECO:0007669"/>
    <property type="project" value="TreeGrafter"/>
</dbReference>
<comment type="caution">
    <text evidence="2">The sequence shown here is derived from an EMBL/GenBank/DDBJ whole genome shotgun (WGS) entry which is preliminary data.</text>
</comment>
<dbReference type="SUPFAM" id="SSF51735">
    <property type="entry name" value="NAD(P)-binding Rossmann-fold domains"/>
    <property type="match status" value="1"/>
</dbReference>
<evidence type="ECO:0000259" key="1">
    <source>
        <dbReference type="Pfam" id="PF01370"/>
    </source>
</evidence>
<dbReference type="InterPro" id="IPR001509">
    <property type="entry name" value="Epimerase_deHydtase"/>
</dbReference>
<dbReference type="InterPro" id="IPR051783">
    <property type="entry name" value="NAD(P)-dependent_oxidoreduct"/>
</dbReference>
<organism evidence="2 3">
    <name type="scientific">Orbilia ellipsospora</name>
    <dbReference type="NCBI Taxonomy" id="2528407"/>
    <lineage>
        <taxon>Eukaryota</taxon>
        <taxon>Fungi</taxon>
        <taxon>Dikarya</taxon>
        <taxon>Ascomycota</taxon>
        <taxon>Pezizomycotina</taxon>
        <taxon>Orbiliomycetes</taxon>
        <taxon>Orbiliales</taxon>
        <taxon>Orbiliaceae</taxon>
        <taxon>Orbilia</taxon>
    </lineage>
</organism>
<sequence length="344" mass="37479">MTKIFFLGITGYIGGTAAKILIKKHPEYDITALVRNSDQADRVKDAFPSVRTVLGDLDSLDLIKEESSKSDVVFQCASADHLESVQATLDGLGSQQKETFYVHTTGVFHFFGSDFQPDTPTEKVWSDVDDMKEIHNLPVSQPHGPVDKLVVSRGGYENVNVAMVDPPAVYGKGTGPIKTRGTLLPILVKASLLNKQALKVGNGSPSWSAVHVEYLGEVFAWLFEQAAVGGGNVDYWNENGWYFAENDTYNWADIAASLAKIGQAKGYFESSQVESVNLDKAKGLFKDEAWVVSFLPLTLGAGVRVKGDRLRSHGFNFNSPSSVATLDELLDSEAASLGIEARRN</sequence>
<proteinExistence type="predicted"/>